<dbReference type="EMBL" id="SELH01000011">
    <property type="protein sequence ID" value="TWP30508.1"/>
    <property type="molecule type" value="Genomic_DNA"/>
</dbReference>
<evidence type="ECO:0000313" key="3">
    <source>
        <dbReference type="Proteomes" id="UP000319499"/>
    </source>
</evidence>
<dbReference type="InterPro" id="IPR046109">
    <property type="entry name" value="DUF6046"/>
</dbReference>
<dbReference type="OrthoDB" id="1365973at2"/>
<gene>
    <name evidence="2" type="ORF">ETU09_00475</name>
</gene>
<dbReference type="RefSeq" id="WP_146261292.1">
    <property type="nucleotide sequence ID" value="NZ_SELG01000027.1"/>
</dbReference>
<organism evidence="2 3">
    <name type="scientific">Apibacter muscae</name>
    <dbReference type="NCBI Taxonomy" id="2509004"/>
    <lineage>
        <taxon>Bacteria</taxon>
        <taxon>Pseudomonadati</taxon>
        <taxon>Bacteroidota</taxon>
        <taxon>Flavobacteriia</taxon>
        <taxon>Flavobacteriales</taxon>
        <taxon>Weeksellaceae</taxon>
        <taxon>Apibacter</taxon>
    </lineage>
</organism>
<comment type="caution">
    <text evidence="2">The sequence shown here is derived from an EMBL/GenBank/DDBJ whole genome shotgun (WGS) entry which is preliminary data.</text>
</comment>
<feature type="domain" description="DUF6046" evidence="1">
    <location>
        <begin position="88"/>
        <end position="206"/>
    </location>
</feature>
<reference evidence="2 3" key="1">
    <citation type="submission" date="2019-02" db="EMBL/GenBank/DDBJ databases">
        <title>Apibacter muscae sp. nov.: a novel member of the house fly microbiota.</title>
        <authorList>
            <person name="Park R."/>
        </authorList>
    </citation>
    <scope>NUCLEOTIDE SEQUENCE [LARGE SCALE GENOMIC DNA]</scope>
    <source>
        <strain evidence="2 3">AL1</strain>
    </source>
</reference>
<accession>A0A563DJT7</accession>
<sequence>MDARYYVSKALQKLFGYNLPIYFPYRLNKQLPAEIIFPDVTLKEEEEILKLSYLGTPIVAPTTFKAGEYRKYKANGELTSISLPDFQLPLVTLIEFRRAKNIIKTDMLGANGTVKEIYGMDDWVISFRGYAMDEPNKKAQDQIENLLKFEELADSIEVDGILFTSKNIHRLAIESIELGQLEAEPGTIPFTITASSDEALELVLTEKTLSE</sequence>
<dbReference type="Proteomes" id="UP000319499">
    <property type="component" value="Unassembled WGS sequence"/>
</dbReference>
<evidence type="ECO:0000313" key="2">
    <source>
        <dbReference type="EMBL" id="TWP30508.1"/>
    </source>
</evidence>
<name>A0A563DJT7_9FLAO</name>
<keyword evidence="3" id="KW-1185">Reference proteome</keyword>
<proteinExistence type="predicted"/>
<dbReference type="Pfam" id="PF19512">
    <property type="entry name" value="DUF6046"/>
    <property type="match status" value="1"/>
</dbReference>
<evidence type="ECO:0000259" key="1">
    <source>
        <dbReference type="Pfam" id="PF19512"/>
    </source>
</evidence>
<protein>
    <recommendedName>
        <fullName evidence="1">DUF6046 domain-containing protein</fullName>
    </recommendedName>
</protein>
<dbReference type="AlphaFoldDB" id="A0A563DJT7"/>